<organism evidence="2 3">
    <name type="scientific">Rhodocista pekingensis</name>
    <dbReference type="NCBI Taxonomy" id="201185"/>
    <lineage>
        <taxon>Bacteria</taxon>
        <taxon>Pseudomonadati</taxon>
        <taxon>Pseudomonadota</taxon>
        <taxon>Alphaproteobacteria</taxon>
        <taxon>Rhodospirillales</taxon>
        <taxon>Azospirillaceae</taxon>
        <taxon>Rhodocista</taxon>
    </lineage>
</organism>
<dbReference type="EMBL" id="JBHTCM010000015">
    <property type="protein sequence ID" value="MFC7334290.1"/>
    <property type="molecule type" value="Genomic_DNA"/>
</dbReference>
<dbReference type="SUPFAM" id="SSF54593">
    <property type="entry name" value="Glyoxalase/Bleomycin resistance protein/Dihydroxybiphenyl dioxygenase"/>
    <property type="match status" value="1"/>
</dbReference>
<protein>
    <submittedName>
        <fullName evidence="2">VOC family protein</fullName>
    </submittedName>
</protein>
<dbReference type="InterPro" id="IPR037523">
    <property type="entry name" value="VOC_core"/>
</dbReference>
<proteinExistence type="predicted"/>
<dbReference type="PROSITE" id="PS51819">
    <property type="entry name" value="VOC"/>
    <property type="match status" value="1"/>
</dbReference>
<dbReference type="InterPro" id="IPR029068">
    <property type="entry name" value="Glyas_Bleomycin-R_OHBP_Dase"/>
</dbReference>
<reference evidence="3" key="1">
    <citation type="journal article" date="2019" name="Int. J. Syst. Evol. Microbiol.">
        <title>The Global Catalogue of Microorganisms (GCM) 10K type strain sequencing project: providing services to taxonomists for standard genome sequencing and annotation.</title>
        <authorList>
            <consortium name="The Broad Institute Genomics Platform"/>
            <consortium name="The Broad Institute Genome Sequencing Center for Infectious Disease"/>
            <person name="Wu L."/>
            <person name="Ma J."/>
        </authorList>
    </citation>
    <scope>NUCLEOTIDE SEQUENCE [LARGE SCALE GENOMIC DNA]</scope>
    <source>
        <strain evidence="3">CGMCC 1.16275</strain>
    </source>
</reference>
<dbReference type="InterPro" id="IPR004360">
    <property type="entry name" value="Glyas_Fos-R_dOase_dom"/>
</dbReference>
<sequence length="146" mass="15220">MTTTTDPSAETTAETPALPPLGSFVWQELMTPSPAKARTFFGELLGWSFREVDMGEHGLYTIISHGGKDVGGMMKMDGSTWDGIPPHWMTYVSVADVDASCAKVADLGGKVCVPPFAAAGVGRIAVISDPTGATISLITFATPDGA</sequence>
<dbReference type="Proteomes" id="UP001596456">
    <property type="component" value="Unassembled WGS sequence"/>
</dbReference>
<comment type="caution">
    <text evidence="2">The sequence shown here is derived from an EMBL/GenBank/DDBJ whole genome shotgun (WGS) entry which is preliminary data.</text>
</comment>
<dbReference type="CDD" id="cd07247">
    <property type="entry name" value="SgaA_N_like"/>
    <property type="match status" value="1"/>
</dbReference>
<dbReference type="Pfam" id="PF00903">
    <property type="entry name" value="Glyoxalase"/>
    <property type="match status" value="1"/>
</dbReference>
<dbReference type="Gene3D" id="3.10.180.10">
    <property type="entry name" value="2,3-Dihydroxybiphenyl 1,2-Dioxygenase, domain 1"/>
    <property type="match status" value="1"/>
</dbReference>
<gene>
    <name evidence="2" type="ORF">ACFQPS_14070</name>
</gene>
<dbReference type="InterPro" id="IPR052164">
    <property type="entry name" value="Anthracycline_SecMetBiosynth"/>
</dbReference>
<dbReference type="PANTHER" id="PTHR33993">
    <property type="entry name" value="GLYOXALASE-RELATED"/>
    <property type="match status" value="1"/>
</dbReference>
<evidence type="ECO:0000313" key="3">
    <source>
        <dbReference type="Proteomes" id="UP001596456"/>
    </source>
</evidence>
<name>A0ABW2KZ80_9PROT</name>
<accession>A0ABW2KZ80</accession>
<evidence type="ECO:0000259" key="1">
    <source>
        <dbReference type="PROSITE" id="PS51819"/>
    </source>
</evidence>
<dbReference type="PANTHER" id="PTHR33993:SF14">
    <property type="entry name" value="GB|AAF24581.1"/>
    <property type="match status" value="1"/>
</dbReference>
<feature type="domain" description="VOC" evidence="1">
    <location>
        <begin position="23"/>
        <end position="140"/>
    </location>
</feature>
<dbReference type="RefSeq" id="WP_377359853.1">
    <property type="nucleotide sequence ID" value="NZ_JBHTCM010000015.1"/>
</dbReference>
<evidence type="ECO:0000313" key="2">
    <source>
        <dbReference type="EMBL" id="MFC7334290.1"/>
    </source>
</evidence>
<keyword evidence="3" id="KW-1185">Reference proteome</keyword>